<dbReference type="EC" id="3.2.1.18" evidence="3"/>
<dbReference type="Gene3D" id="2.60.40.10">
    <property type="entry name" value="Immunoglobulins"/>
    <property type="match status" value="1"/>
</dbReference>
<comment type="similarity">
    <text evidence="2">Belongs to the glycosyl hydrolase 33 family.</text>
</comment>
<comment type="catalytic activity">
    <reaction evidence="1">
        <text>Hydrolysis of alpha-(2-&gt;3)-, alpha-(2-&gt;6)-, alpha-(2-&gt;8)- glycosidic linkages of terminal sialic acid residues in oligosaccharides, glycoproteins, glycolipids, colominic acid and synthetic substrates.</text>
        <dbReference type="EC" id="3.2.1.18"/>
    </reaction>
</comment>
<dbReference type="GO" id="GO:0005737">
    <property type="term" value="C:cytoplasm"/>
    <property type="evidence" value="ECO:0007669"/>
    <property type="project" value="TreeGrafter"/>
</dbReference>
<reference evidence="6 7" key="1">
    <citation type="journal article" date="2019" name="Int. J. Syst. Evol. Microbiol.">
        <title>Bifidobacterium jacchi sp. nov., isolated from the faeces of a baby common marmoset (Callithrix jacchus).</title>
        <authorList>
            <person name="Modesto M."/>
            <person name="Watanabe K."/>
            <person name="Arita M."/>
            <person name="Satti M."/>
            <person name="Oki K."/>
            <person name="Sciavilla P."/>
            <person name="Patavino C."/>
            <person name="Camma C."/>
            <person name="Michelini S."/>
            <person name="Sgorbati B."/>
            <person name="Mattarelli P."/>
        </authorList>
    </citation>
    <scope>NUCLEOTIDE SEQUENCE [LARGE SCALE GENOMIC DNA]</scope>
    <source>
        <strain evidence="6 7">MRM 9.3</strain>
    </source>
</reference>
<dbReference type="RefSeq" id="WP_151917637.1">
    <property type="nucleotide sequence ID" value="NZ_RQSP01000065.1"/>
</dbReference>
<accession>A0A5N5RCD9</accession>
<keyword evidence="7" id="KW-1185">Reference proteome</keyword>
<dbReference type="PANTHER" id="PTHR10628:SF30">
    <property type="entry name" value="EXO-ALPHA-SIALIDASE"/>
    <property type="match status" value="1"/>
</dbReference>
<dbReference type="Proteomes" id="UP000326336">
    <property type="component" value="Unassembled WGS sequence"/>
</dbReference>
<dbReference type="EMBL" id="RQSP01000065">
    <property type="protein sequence ID" value="KAB5604147.1"/>
    <property type="molecule type" value="Genomic_DNA"/>
</dbReference>
<protein>
    <recommendedName>
        <fullName evidence="3">exo-alpha-sialidase</fullName>
        <ecNumber evidence="3">3.2.1.18</ecNumber>
    </recommendedName>
</protein>
<dbReference type="GO" id="GO:0009313">
    <property type="term" value="P:oligosaccharide catabolic process"/>
    <property type="evidence" value="ECO:0007669"/>
    <property type="project" value="TreeGrafter"/>
</dbReference>
<gene>
    <name evidence="6" type="ORF">EHS19_10125</name>
</gene>
<dbReference type="CDD" id="cd15482">
    <property type="entry name" value="Sialidase_non-viral"/>
    <property type="match status" value="1"/>
</dbReference>
<dbReference type="Pfam" id="PF13088">
    <property type="entry name" value="BNR_2"/>
    <property type="match status" value="1"/>
</dbReference>
<dbReference type="InterPro" id="IPR013783">
    <property type="entry name" value="Ig-like_fold"/>
</dbReference>
<evidence type="ECO:0000259" key="5">
    <source>
        <dbReference type="Pfam" id="PF13088"/>
    </source>
</evidence>
<dbReference type="InterPro" id="IPR011040">
    <property type="entry name" value="Sialidase"/>
</dbReference>
<dbReference type="Gene3D" id="2.120.10.10">
    <property type="match status" value="1"/>
</dbReference>
<dbReference type="GO" id="GO:0004308">
    <property type="term" value="F:exo-alpha-sialidase activity"/>
    <property type="evidence" value="ECO:0007669"/>
    <property type="project" value="UniProtKB-EC"/>
</dbReference>
<dbReference type="Pfam" id="PF10633">
    <property type="entry name" value="NPCBM_assoc"/>
    <property type="match status" value="1"/>
</dbReference>
<comment type="caution">
    <text evidence="6">The sequence shown here is derived from an EMBL/GenBank/DDBJ whole genome shotgun (WGS) entry which is preliminary data.</text>
</comment>
<dbReference type="GO" id="GO:0016020">
    <property type="term" value="C:membrane"/>
    <property type="evidence" value="ECO:0007669"/>
    <property type="project" value="TreeGrafter"/>
</dbReference>
<feature type="domain" description="Sialidase" evidence="5">
    <location>
        <begin position="158"/>
        <end position="465"/>
    </location>
</feature>
<proteinExistence type="inferred from homology"/>
<dbReference type="PANTHER" id="PTHR10628">
    <property type="entry name" value="SIALIDASE"/>
    <property type="match status" value="1"/>
</dbReference>
<evidence type="ECO:0000256" key="1">
    <source>
        <dbReference type="ARBA" id="ARBA00000427"/>
    </source>
</evidence>
<dbReference type="GO" id="GO:0006689">
    <property type="term" value="P:ganglioside catabolic process"/>
    <property type="evidence" value="ECO:0007669"/>
    <property type="project" value="TreeGrafter"/>
</dbReference>
<evidence type="ECO:0000256" key="3">
    <source>
        <dbReference type="ARBA" id="ARBA00012733"/>
    </source>
</evidence>
<feature type="non-terminal residue" evidence="6">
    <location>
        <position position="651"/>
    </location>
</feature>
<evidence type="ECO:0000313" key="7">
    <source>
        <dbReference type="Proteomes" id="UP000326336"/>
    </source>
</evidence>
<name>A0A5N5RCD9_9BIFI</name>
<dbReference type="AlphaFoldDB" id="A0A5N5RCD9"/>
<dbReference type="InterPro" id="IPR026856">
    <property type="entry name" value="Sialidase_fam"/>
</dbReference>
<feature type="non-terminal residue" evidence="6">
    <location>
        <position position="1"/>
    </location>
</feature>
<evidence type="ECO:0000313" key="6">
    <source>
        <dbReference type="EMBL" id="KAB5604147.1"/>
    </source>
</evidence>
<dbReference type="OrthoDB" id="7294637at2"/>
<organism evidence="6 7">
    <name type="scientific">Bifidobacterium jacchi</name>
    <dbReference type="NCBI Taxonomy" id="2490545"/>
    <lineage>
        <taxon>Bacteria</taxon>
        <taxon>Bacillati</taxon>
        <taxon>Actinomycetota</taxon>
        <taxon>Actinomycetes</taxon>
        <taxon>Bifidobacteriales</taxon>
        <taxon>Bifidobacteriaceae</taxon>
        <taxon>Bifidobacterium</taxon>
    </lineage>
</organism>
<sequence>VDNLGENLAVGSKIRYKFDYTNVSDQQITVYPKDSNLTNTDVMSTDNCRIRDLAAKGTSKCDSDKLAYHVVGAEDIIKGTFTPTALFQATEDNNGTKVLQDNIVIDFEPVTIKAQSKDEASTAKAYKDGESRYLAKARQFGANESYRIPAVATGKNGRILAAWDLRPVGGDAPQPNSIVMRYSDDQGKSWSDLKMVAQGRNTGSRHGYSDPSFVVDEETGTIFLFFVKSYNQGYAGSQLGVDPNNRNVLQAAITKSTNNGETWSEPQIITDQVTKGHEQEWKSRFATSGAGIQLKYGTHKGRLIQQFAVKPTTGSINYAVSIYSDDHGETWKVGGVISSTNMDENKVVELSDGSVMVNARPGAVGYRKVAISKDGGETYGEVKNETQLPDPNNNAHIMRAYPDAPEGSAKAKILLFSSPQANNVGRKNGVIRISFDDGKTWSAGKLYKSNSMAYSVMTVLDDGSYGLLYEGDWISNGVDSHEIMYMPFSMAWLGYLDVTATAEAASVAAGTTTVTVPVTVKNNSSDDYTSLTVKAAGLPAGWSAADVRVADGLAAGKSTTVNVTLTVPESAKKGDKVTGTIKVTGTYANGVNVSATGTTPMDSDTLTAMEDGSLTVNVTEGAPDPDPEPTEPTIASIGASLKAGDGKYVVG</sequence>
<evidence type="ECO:0000259" key="4">
    <source>
        <dbReference type="Pfam" id="PF10633"/>
    </source>
</evidence>
<dbReference type="InterPro" id="IPR036278">
    <property type="entry name" value="Sialidase_sf"/>
</dbReference>
<feature type="domain" description="Alpha-galactosidase NEW3" evidence="4">
    <location>
        <begin position="513"/>
        <end position="581"/>
    </location>
</feature>
<dbReference type="InterPro" id="IPR018905">
    <property type="entry name" value="A-galactase_NEW3"/>
</dbReference>
<dbReference type="SUPFAM" id="SSF50939">
    <property type="entry name" value="Sialidases"/>
    <property type="match status" value="1"/>
</dbReference>
<evidence type="ECO:0000256" key="2">
    <source>
        <dbReference type="ARBA" id="ARBA00009348"/>
    </source>
</evidence>